<protein>
    <submittedName>
        <fullName evidence="1">Uncharacterized protein</fullName>
    </submittedName>
</protein>
<dbReference type="PANTHER" id="PTHR34756:SF1">
    <property type="entry name" value="CELL DIVISION CYCLE-ASSOCIATED PROTEIN 3"/>
    <property type="match status" value="1"/>
</dbReference>
<dbReference type="AlphaFoldDB" id="A0AAD9JTM5"/>
<gene>
    <name evidence="1" type="ORF">LSH36_172g00004</name>
</gene>
<comment type="caution">
    <text evidence="1">The sequence shown here is derived from an EMBL/GenBank/DDBJ whole genome shotgun (WGS) entry which is preliminary data.</text>
</comment>
<organism evidence="1 2">
    <name type="scientific">Paralvinella palmiformis</name>
    <dbReference type="NCBI Taxonomy" id="53620"/>
    <lineage>
        <taxon>Eukaryota</taxon>
        <taxon>Metazoa</taxon>
        <taxon>Spiralia</taxon>
        <taxon>Lophotrochozoa</taxon>
        <taxon>Annelida</taxon>
        <taxon>Polychaeta</taxon>
        <taxon>Sedentaria</taxon>
        <taxon>Canalipalpata</taxon>
        <taxon>Terebellida</taxon>
        <taxon>Terebelliformia</taxon>
        <taxon>Alvinellidae</taxon>
        <taxon>Paralvinella</taxon>
    </lineage>
</organism>
<name>A0AAD9JTM5_9ANNE</name>
<keyword evidence="2" id="KW-1185">Reference proteome</keyword>
<dbReference type="EMBL" id="JAODUP010000172">
    <property type="protein sequence ID" value="KAK2158338.1"/>
    <property type="molecule type" value="Genomic_DNA"/>
</dbReference>
<dbReference type="Proteomes" id="UP001208570">
    <property type="component" value="Unassembled WGS sequence"/>
</dbReference>
<proteinExistence type="predicted"/>
<sequence length="259" mass="28592">MGGLFSKEFEELLEEDVQQTPTTNKKVMALNIDPRSPGITRTPILIAQTPVMINDPRSPTPGIIRTPLVGSDAAQNTSLSDVSASSFNCSLSDVDAHTMQEALYTLPPLILDEDDTKEVDELIDAKQENTEATKTSSTDSPILRKRIGEKDSSEVVSSLVINSKAKSAAFQVHSDNNEPRREFQRSPLRIMSDGHQRSPLSKRNIDVSSPRHIVQRKQTNKLEMLKAVTSTPIQKAVSKSNSSCNLEAMYEEDKENISV</sequence>
<reference evidence="1" key="1">
    <citation type="journal article" date="2023" name="Mol. Biol. Evol.">
        <title>Third-Generation Sequencing Reveals the Adaptive Role of the Epigenome in Three Deep-Sea Polychaetes.</title>
        <authorList>
            <person name="Perez M."/>
            <person name="Aroh O."/>
            <person name="Sun Y."/>
            <person name="Lan Y."/>
            <person name="Juniper S.K."/>
            <person name="Young C.R."/>
            <person name="Angers B."/>
            <person name="Qian P.Y."/>
        </authorList>
    </citation>
    <scope>NUCLEOTIDE SEQUENCE</scope>
    <source>
        <strain evidence="1">P08H-3</strain>
    </source>
</reference>
<dbReference type="PANTHER" id="PTHR34756">
    <property type="entry name" value="CELL DIVISION CYCLE-ASSOCIATED PROTEIN 3"/>
    <property type="match status" value="1"/>
</dbReference>
<dbReference type="InterPro" id="IPR038832">
    <property type="entry name" value="CDCA3"/>
</dbReference>
<evidence type="ECO:0000313" key="1">
    <source>
        <dbReference type="EMBL" id="KAK2158338.1"/>
    </source>
</evidence>
<accession>A0AAD9JTM5</accession>
<evidence type="ECO:0000313" key="2">
    <source>
        <dbReference type="Proteomes" id="UP001208570"/>
    </source>
</evidence>